<evidence type="ECO:0000313" key="1">
    <source>
        <dbReference type="EMBL" id="NIE99217.1"/>
    </source>
</evidence>
<name>A0ABX0QQ78_9GAMM</name>
<comment type="caution">
    <text evidence="1">The sequence shown here is derived from an EMBL/GenBank/DDBJ whole genome shotgun (WGS) entry which is preliminary data.</text>
</comment>
<evidence type="ECO:0000313" key="2">
    <source>
        <dbReference type="Proteomes" id="UP000780690"/>
    </source>
</evidence>
<reference evidence="1 2" key="1">
    <citation type="journal article" date="2019" name="bioRxiv">
        <title>Bacteria contribute to plant secondary compound degradation in a generalist herbivore system.</title>
        <authorList>
            <person name="Francoeur C.B."/>
            <person name="Khadempour L."/>
            <person name="Moreira-Soto R.D."/>
            <person name="Gotting K."/>
            <person name="Book A.J."/>
            <person name="Pinto-Tomas A.A."/>
            <person name="Keefover-Ring K."/>
            <person name="Currie C.R."/>
        </authorList>
    </citation>
    <scope>NUCLEOTIDE SEQUENCE [LARGE SCALE GENOMIC DNA]</scope>
    <source>
        <strain evidence="1 2">Acro-805</strain>
    </source>
</reference>
<accession>A0ABX0QQ78</accession>
<sequence>MNSILSDKKPLVATGEFSITLSPPEAVLREGAPTSGRHTLSKTYQGGLQGRASGEMLSAGQPQNGQASYVAIESFTGTLGGQRGGFSLAHFGEMDNGSETLKVNIVPGSGNGELTGIRGHLQIRRDTGKHFYTLTYWIIY</sequence>
<dbReference type="RefSeq" id="WP_167135231.1">
    <property type="nucleotide sequence ID" value="NZ_VWXD01000001.1"/>
</dbReference>
<protein>
    <submittedName>
        <fullName evidence="1">DUF3224 domain-containing protein</fullName>
    </submittedName>
</protein>
<dbReference type="InterPro" id="IPR021607">
    <property type="entry name" value="DUF3224"/>
</dbReference>
<gene>
    <name evidence="1" type="ORF">F3J38_03880</name>
</gene>
<dbReference type="SUPFAM" id="SSF159238">
    <property type="entry name" value="SO1590-like"/>
    <property type="match status" value="1"/>
</dbReference>
<dbReference type="Proteomes" id="UP000780690">
    <property type="component" value="Unassembled WGS sequence"/>
</dbReference>
<keyword evidence="2" id="KW-1185">Reference proteome</keyword>
<dbReference type="InterPro" id="IPR023159">
    <property type="entry name" value="SO1590-like_sf"/>
</dbReference>
<dbReference type="EMBL" id="VWXD01000001">
    <property type="protein sequence ID" value="NIE99217.1"/>
    <property type="molecule type" value="Genomic_DNA"/>
</dbReference>
<dbReference type="Gene3D" id="2.40.350.10">
    <property type="entry name" value="SO1590-like"/>
    <property type="match status" value="1"/>
</dbReference>
<dbReference type="Pfam" id="PF11528">
    <property type="entry name" value="DUF3224"/>
    <property type="match status" value="1"/>
</dbReference>
<organism evidence="1 2">
    <name type="scientific">Candidatus Pantoea formicae</name>
    <dbReference type="NCBI Taxonomy" id="2608355"/>
    <lineage>
        <taxon>Bacteria</taxon>
        <taxon>Pseudomonadati</taxon>
        <taxon>Pseudomonadota</taxon>
        <taxon>Gammaproteobacteria</taxon>
        <taxon>Enterobacterales</taxon>
        <taxon>Erwiniaceae</taxon>
        <taxon>Pantoea</taxon>
    </lineage>
</organism>
<proteinExistence type="predicted"/>